<dbReference type="AlphaFoldDB" id="A0A2T6BYZ7"/>
<keyword evidence="1" id="KW-0472">Membrane</keyword>
<evidence type="ECO:0000313" key="3">
    <source>
        <dbReference type="EMBL" id="PTX61292.1"/>
    </source>
</evidence>
<accession>A0A2T6BYZ7</accession>
<dbReference type="InterPro" id="IPR009936">
    <property type="entry name" value="DUF1468"/>
</dbReference>
<organism evidence="3 4">
    <name type="scientific">Melghirimyces profundicolus</name>
    <dbReference type="NCBI Taxonomy" id="1242148"/>
    <lineage>
        <taxon>Bacteria</taxon>
        <taxon>Bacillati</taxon>
        <taxon>Bacillota</taxon>
        <taxon>Bacilli</taxon>
        <taxon>Bacillales</taxon>
        <taxon>Thermoactinomycetaceae</taxon>
        <taxon>Melghirimyces</taxon>
    </lineage>
</organism>
<reference evidence="3 4" key="1">
    <citation type="submission" date="2018-04" db="EMBL/GenBank/DDBJ databases">
        <title>Genomic Encyclopedia of Archaeal and Bacterial Type Strains, Phase II (KMG-II): from individual species to whole genera.</title>
        <authorList>
            <person name="Goeker M."/>
        </authorList>
    </citation>
    <scope>NUCLEOTIDE SEQUENCE [LARGE SCALE GENOMIC DNA]</scope>
    <source>
        <strain evidence="3 4">DSM 45787</strain>
    </source>
</reference>
<dbReference type="RefSeq" id="WP_245920748.1">
    <property type="nucleotide sequence ID" value="NZ_QBKR01000007.1"/>
</dbReference>
<name>A0A2T6BYZ7_9BACL</name>
<feature type="transmembrane region" description="Helical" evidence="1">
    <location>
        <begin position="144"/>
        <end position="164"/>
    </location>
</feature>
<feature type="transmembrane region" description="Helical" evidence="1">
    <location>
        <begin position="60"/>
        <end position="78"/>
    </location>
</feature>
<gene>
    <name evidence="3" type="ORF">C8P63_10787</name>
</gene>
<keyword evidence="4" id="KW-1185">Reference proteome</keyword>
<feature type="transmembrane region" description="Helical" evidence="1">
    <location>
        <begin position="120"/>
        <end position="137"/>
    </location>
</feature>
<sequence>MGNGADVSHRFHLLYLGWWMKVLKTTNQKIALFLIVLSIVYLILSFRLPPFAYVPVDSDVVPISLGFLLLFLSVLLFFKKDRESEEGQSNRAIPKQEILILVAVLLFILLYIFLLERVGFILVTTCFIFVCSWFLGYKKWVINAVVSVLTPILIYYLFTSFLQIELPQGVLPI</sequence>
<protein>
    <submittedName>
        <fullName evidence="3">Putative tricarboxylic transport membrane protein</fullName>
    </submittedName>
</protein>
<evidence type="ECO:0000313" key="4">
    <source>
        <dbReference type="Proteomes" id="UP000244240"/>
    </source>
</evidence>
<feature type="transmembrane region" description="Helical" evidence="1">
    <location>
        <begin position="98"/>
        <end position="114"/>
    </location>
</feature>
<dbReference type="EMBL" id="QBKR01000007">
    <property type="protein sequence ID" value="PTX61292.1"/>
    <property type="molecule type" value="Genomic_DNA"/>
</dbReference>
<keyword evidence="1" id="KW-1133">Transmembrane helix</keyword>
<evidence type="ECO:0000256" key="1">
    <source>
        <dbReference type="SAM" id="Phobius"/>
    </source>
</evidence>
<dbReference type="Pfam" id="PF07331">
    <property type="entry name" value="TctB"/>
    <property type="match status" value="1"/>
</dbReference>
<keyword evidence="1" id="KW-0812">Transmembrane</keyword>
<feature type="domain" description="DUF1468" evidence="2">
    <location>
        <begin position="30"/>
        <end position="167"/>
    </location>
</feature>
<evidence type="ECO:0000259" key="2">
    <source>
        <dbReference type="Pfam" id="PF07331"/>
    </source>
</evidence>
<feature type="transmembrane region" description="Helical" evidence="1">
    <location>
        <begin position="30"/>
        <end position="48"/>
    </location>
</feature>
<comment type="caution">
    <text evidence="3">The sequence shown here is derived from an EMBL/GenBank/DDBJ whole genome shotgun (WGS) entry which is preliminary data.</text>
</comment>
<proteinExistence type="predicted"/>
<dbReference type="Proteomes" id="UP000244240">
    <property type="component" value="Unassembled WGS sequence"/>
</dbReference>